<keyword evidence="5" id="KW-1185">Reference proteome</keyword>
<dbReference type="InterPro" id="IPR011055">
    <property type="entry name" value="Dup_hybrid_motif"/>
</dbReference>
<accession>A0A229P4W6</accession>
<dbReference type="EMBL" id="NMUQ01000001">
    <property type="protein sequence ID" value="OXM16994.1"/>
    <property type="molecule type" value="Genomic_DNA"/>
</dbReference>
<evidence type="ECO:0000256" key="2">
    <source>
        <dbReference type="SAM" id="SignalP"/>
    </source>
</evidence>
<dbReference type="AlphaFoldDB" id="A0A229P4W6"/>
<dbReference type="InterPro" id="IPR050570">
    <property type="entry name" value="Cell_wall_metabolism_enzyme"/>
</dbReference>
<keyword evidence="2" id="KW-0732">Signal</keyword>
<comment type="caution">
    <text evidence="4">The sequence shown here is derived from an EMBL/GenBank/DDBJ whole genome shotgun (WGS) entry which is preliminary data.</text>
</comment>
<dbReference type="OrthoDB" id="9809488at2"/>
<dbReference type="PANTHER" id="PTHR21666:SF270">
    <property type="entry name" value="MUREIN HYDROLASE ACTIVATOR ENVC"/>
    <property type="match status" value="1"/>
</dbReference>
<dbReference type="PROSITE" id="PS51257">
    <property type="entry name" value="PROKAR_LIPOPROTEIN"/>
    <property type="match status" value="1"/>
</dbReference>
<proteinExistence type="predicted"/>
<dbReference type="Gene3D" id="2.70.70.10">
    <property type="entry name" value="Glucose Permease (Domain IIA)"/>
    <property type="match status" value="1"/>
</dbReference>
<feature type="signal peptide" evidence="2">
    <location>
        <begin position="1"/>
        <end position="28"/>
    </location>
</feature>
<protein>
    <submittedName>
        <fullName evidence="4">Metalloendopeptidase</fullName>
    </submittedName>
</protein>
<dbReference type="PANTHER" id="PTHR21666">
    <property type="entry name" value="PEPTIDASE-RELATED"/>
    <property type="match status" value="1"/>
</dbReference>
<feature type="domain" description="M23ase beta-sheet core" evidence="3">
    <location>
        <begin position="220"/>
        <end position="312"/>
    </location>
</feature>
<feature type="region of interest" description="Disordered" evidence="1">
    <location>
        <begin position="39"/>
        <end position="62"/>
    </location>
</feature>
<dbReference type="GO" id="GO:0004222">
    <property type="term" value="F:metalloendopeptidase activity"/>
    <property type="evidence" value="ECO:0007669"/>
    <property type="project" value="TreeGrafter"/>
</dbReference>
<feature type="compositionally biased region" description="Polar residues" evidence="1">
    <location>
        <begin position="39"/>
        <end position="56"/>
    </location>
</feature>
<sequence>MKLKNRIYGLAAPAKTVLVAGSLALLLAACGGGDKGDNLNTGAKQTMSPSKETSQPLKPDELPKALLDGKYKGMYARFSQPLKNEVSEADLKEIGDEFTKGIQTLEKSSSMQLNGFDRRLWLSEDGKKGLLGVFDPEGVIMSIQVQPLTIWPETDKKLSKQQYAWPLPGEWFVFWGGENVLVNYHYEHEAQRYSYDLIQVKEGFSYRGDPLKNESYYAFGKNIIAPGDGTIVSVVNDIKDNEPVGVMNPNQPAGNNVVIDHGGGEFSHLAHFKKGSATVKPGDKVKKGDVIGLVGNSGNSSEAHLHVQLSDGADLFNSRSINIKWKDGLKPLQGDTITIAE</sequence>
<gene>
    <name evidence="4" type="ORF">CGZ75_10280</name>
</gene>
<dbReference type="InterPro" id="IPR016047">
    <property type="entry name" value="M23ase_b-sheet_dom"/>
</dbReference>
<organism evidence="4 5">
    <name type="scientific">Paenibacillus herberti</name>
    <dbReference type="NCBI Taxonomy" id="1619309"/>
    <lineage>
        <taxon>Bacteria</taxon>
        <taxon>Bacillati</taxon>
        <taxon>Bacillota</taxon>
        <taxon>Bacilli</taxon>
        <taxon>Bacillales</taxon>
        <taxon>Paenibacillaceae</taxon>
        <taxon>Paenibacillus</taxon>
    </lineage>
</organism>
<evidence type="ECO:0000313" key="4">
    <source>
        <dbReference type="EMBL" id="OXM16994.1"/>
    </source>
</evidence>
<dbReference type="Proteomes" id="UP000215145">
    <property type="component" value="Unassembled WGS sequence"/>
</dbReference>
<reference evidence="4 5" key="1">
    <citation type="submission" date="2017-07" db="EMBL/GenBank/DDBJ databases">
        <title>Paenibacillus herberti R33 genome sequencing and assembly.</title>
        <authorList>
            <person name="Su W."/>
        </authorList>
    </citation>
    <scope>NUCLEOTIDE SEQUENCE [LARGE SCALE GENOMIC DNA]</scope>
    <source>
        <strain evidence="4 5">R33</strain>
    </source>
</reference>
<name>A0A229P4W6_9BACL</name>
<evidence type="ECO:0000313" key="5">
    <source>
        <dbReference type="Proteomes" id="UP000215145"/>
    </source>
</evidence>
<evidence type="ECO:0000259" key="3">
    <source>
        <dbReference type="Pfam" id="PF01551"/>
    </source>
</evidence>
<dbReference type="SUPFAM" id="SSF51261">
    <property type="entry name" value="Duplicated hybrid motif"/>
    <property type="match status" value="1"/>
</dbReference>
<dbReference type="Pfam" id="PF01551">
    <property type="entry name" value="Peptidase_M23"/>
    <property type="match status" value="1"/>
</dbReference>
<dbReference type="CDD" id="cd12797">
    <property type="entry name" value="M23_peptidase"/>
    <property type="match status" value="1"/>
</dbReference>
<evidence type="ECO:0000256" key="1">
    <source>
        <dbReference type="SAM" id="MobiDB-lite"/>
    </source>
</evidence>
<feature type="chain" id="PRO_5039120767" evidence="2">
    <location>
        <begin position="29"/>
        <end position="341"/>
    </location>
</feature>